<sequence length="71" mass="7648">MHENDTVLPSCCSGLAVTAACLSSPFIQRRAVGSPGQIGWLYDAINDQIIANTKILNDSTVTFSCQRKECS</sequence>
<gene>
    <name evidence="1" type="ORF">KQP761_LOCUS5423</name>
</gene>
<name>A0A815EQ74_9BILA</name>
<feature type="non-terminal residue" evidence="1">
    <location>
        <position position="71"/>
    </location>
</feature>
<dbReference type="Proteomes" id="UP000663834">
    <property type="component" value="Unassembled WGS sequence"/>
</dbReference>
<accession>A0A815EQ74</accession>
<evidence type="ECO:0000313" key="1">
    <source>
        <dbReference type="EMBL" id="CAF1314592.1"/>
    </source>
</evidence>
<evidence type="ECO:0000313" key="2">
    <source>
        <dbReference type="Proteomes" id="UP000663834"/>
    </source>
</evidence>
<dbReference type="AlphaFoldDB" id="A0A815EQ74"/>
<reference evidence="1" key="1">
    <citation type="submission" date="2021-02" db="EMBL/GenBank/DDBJ databases">
        <authorList>
            <person name="Nowell W R."/>
        </authorList>
    </citation>
    <scope>NUCLEOTIDE SEQUENCE</scope>
</reference>
<comment type="caution">
    <text evidence="1">The sequence shown here is derived from an EMBL/GenBank/DDBJ whole genome shotgun (WGS) entry which is preliminary data.</text>
</comment>
<organism evidence="1 2">
    <name type="scientific">Rotaria magnacalcarata</name>
    <dbReference type="NCBI Taxonomy" id="392030"/>
    <lineage>
        <taxon>Eukaryota</taxon>
        <taxon>Metazoa</taxon>
        <taxon>Spiralia</taxon>
        <taxon>Gnathifera</taxon>
        <taxon>Rotifera</taxon>
        <taxon>Eurotatoria</taxon>
        <taxon>Bdelloidea</taxon>
        <taxon>Philodinida</taxon>
        <taxon>Philodinidae</taxon>
        <taxon>Rotaria</taxon>
    </lineage>
</organism>
<dbReference type="EMBL" id="CAJNOW010001404">
    <property type="protein sequence ID" value="CAF1314592.1"/>
    <property type="molecule type" value="Genomic_DNA"/>
</dbReference>
<proteinExistence type="predicted"/>
<protein>
    <submittedName>
        <fullName evidence="1">Uncharacterized protein</fullName>
    </submittedName>
</protein>